<reference evidence="1" key="1">
    <citation type="submission" date="2020-02" db="EMBL/GenBank/DDBJ databases">
        <authorList>
            <person name="Meier V. D."/>
        </authorList>
    </citation>
    <scope>NUCLEOTIDE SEQUENCE</scope>
    <source>
        <strain evidence="1">AVDCRST_MAG49</strain>
    </source>
</reference>
<gene>
    <name evidence="1" type="ORF">AVDCRST_MAG49-4320</name>
</gene>
<accession>A0A6J4VG60</accession>
<dbReference type="InterPro" id="IPR013433">
    <property type="entry name" value="PHA_gran_rgn"/>
</dbReference>
<evidence type="ECO:0000313" key="1">
    <source>
        <dbReference type="EMBL" id="CAA9577067.1"/>
    </source>
</evidence>
<proteinExistence type="predicted"/>
<protein>
    <submittedName>
        <fullName evidence="1">Polyhydroxyalkanoic acid system protein (PHA_gran_rgn)</fullName>
    </submittedName>
</protein>
<dbReference type="Pfam" id="PF09650">
    <property type="entry name" value="PHA_gran_rgn"/>
    <property type="match status" value="1"/>
</dbReference>
<dbReference type="EMBL" id="CADCWG010000310">
    <property type="protein sequence ID" value="CAA9577067.1"/>
    <property type="molecule type" value="Genomic_DNA"/>
</dbReference>
<organism evidence="1">
    <name type="scientific">uncultured Thermomicrobiales bacterium</name>
    <dbReference type="NCBI Taxonomy" id="1645740"/>
    <lineage>
        <taxon>Bacteria</taxon>
        <taxon>Pseudomonadati</taxon>
        <taxon>Thermomicrobiota</taxon>
        <taxon>Thermomicrobia</taxon>
        <taxon>Thermomicrobiales</taxon>
        <taxon>environmental samples</taxon>
    </lineage>
</organism>
<sequence>MANLEVTVAHRLGEAEAASRVRRLLGEMKTRHADRFTDLREEWDGNTGRFSARAMNFNLAGTLAVGPDRVDVRGDLPFAARPFKGRIETMIREELGRLLA</sequence>
<name>A0A6J4VG60_9BACT</name>
<dbReference type="AlphaFoldDB" id="A0A6J4VG60"/>